<keyword evidence="4" id="KW-1185">Reference proteome</keyword>
<organism evidence="3 4">
    <name type="scientific">Galerina marginata (strain CBS 339.88)</name>
    <dbReference type="NCBI Taxonomy" id="685588"/>
    <lineage>
        <taxon>Eukaryota</taxon>
        <taxon>Fungi</taxon>
        <taxon>Dikarya</taxon>
        <taxon>Basidiomycota</taxon>
        <taxon>Agaricomycotina</taxon>
        <taxon>Agaricomycetes</taxon>
        <taxon>Agaricomycetidae</taxon>
        <taxon>Agaricales</taxon>
        <taxon>Agaricineae</taxon>
        <taxon>Strophariaceae</taxon>
        <taxon>Galerina</taxon>
    </lineage>
</organism>
<feature type="compositionally biased region" description="Polar residues" evidence="2">
    <location>
        <begin position="165"/>
        <end position="175"/>
    </location>
</feature>
<protein>
    <submittedName>
        <fullName evidence="3">Uncharacterized protein</fullName>
    </submittedName>
</protein>
<feature type="region of interest" description="Disordered" evidence="2">
    <location>
        <begin position="116"/>
        <end position="182"/>
    </location>
</feature>
<accession>A0A067SZ76</accession>
<dbReference type="HOGENOM" id="CLU_070367_0_0_1"/>
<name>A0A067SZ76_GALM3</name>
<reference evidence="4" key="1">
    <citation type="journal article" date="2014" name="Proc. Natl. Acad. Sci. U.S.A.">
        <title>Extensive sampling of basidiomycete genomes demonstrates inadequacy of the white-rot/brown-rot paradigm for wood decay fungi.</title>
        <authorList>
            <person name="Riley R."/>
            <person name="Salamov A.A."/>
            <person name="Brown D.W."/>
            <person name="Nagy L.G."/>
            <person name="Floudas D."/>
            <person name="Held B.W."/>
            <person name="Levasseur A."/>
            <person name="Lombard V."/>
            <person name="Morin E."/>
            <person name="Otillar R."/>
            <person name="Lindquist E.A."/>
            <person name="Sun H."/>
            <person name="LaButti K.M."/>
            <person name="Schmutz J."/>
            <person name="Jabbour D."/>
            <person name="Luo H."/>
            <person name="Baker S.E."/>
            <person name="Pisabarro A.G."/>
            <person name="Walton J.D."/>
            <person name="Blanchette R.A."/>
            <person name="Henrissat B."/>
            <person name="Martin F."/>
            <person name="Cullen D."/>
            <person name="Hibbett D.S."/>
            <person name="Grigoriev I.V."/>
        </authorList>
    </citation>
    <scope>NUCLEOTIDE SEQUENCE [LARGE SCALE GENOMIC DNA]</scope>
    <source>
        <strain evidence="4">CBS 339.88</strain>
    </source>
</reference>
<evidence type="ECO:0000313" key="3">
    <source>
        <dbReference type="EMBL" id="KDR72063.1"/>
    </source>
</evidence>
<proteinExistence type="predicted"/>
<dbReference type="OrthoDB" id="3060861at2759"/>
<dbReference type="AlphaFoldDB" id="A0A067SZ76"/>
<dbReference type="EMBL" id="KL142390">
    <property type="protein sequence ID" value="KDR72063.1"/>
    <property type="molecule type" value="Genomic_DNA"/>
</dbReference>
<gene>
    <name evidence="3" type="ORF">GALMADRAFT_213511</name>
</gene>
<feature type="compositionally biased region" description="Polar residues" evidence="2">
    <location>
        <begin position="78"/>
        <end position="100"/>
    </location>
</feature>
<evidence type="ECO:0000256" key="1">
    <source>
        <dbReference type="SAM" id="Coils"/>
    </source>
</evidence>
<feature type="region of interest" description="Disordered" evidence="2">
    <location>
        <begin position="58"/>
        <end position="103"/>
    </location>
</feature>
<feature type="coiled-coil region" evidence="1">
    <location>
        <begin position="277"/>
        <end position="325"/>
    </location>
</feature>
<evidence type="ECO:0000256" key="2">
    <source>
        <dbReference type="SAM" id="MobiDB-lite"/>
    </source>
</evidence>
<dbReference type="Proteomes" id="UP000027222">
    <property type="component" value="Unassembled WGS sequence"/>
</dbReference>
<evidence type="ECO:0000313" key="4">
    <source>
        <dbReference type="Proteomes" id="UP000027222"/>
    </source>
</evidence>
<keyword evidence="1" id="KW-0175">Coiled coil</keyword>
<sequence length="337" mass="36463">MDPAAIFVLQPEKKRGDVPPQDATPVQKIIKACNAPRCTVCAGRPLRSECVHTKAGAARVHEKNAMESLRAPTPGTVPPTNSQPNSGTNNVVQPISTPVNNPAEGVEQSILSTSVALPDPQTLPHPAPETQTPAANLPPAPEAQTPEARTPAASVPVAFRPPPTSKQVRTSTTDPYNGLVSAQRGNLPYNVVRGHKAPDRHDKTSKSTKAFGEKIDAILEKCDDLSLQTGCWLFIGAQHPTARSAAIHYASHRLRRDAPGQSGQIATQFCQLTQNLLASKNQDMLQLQTQLEESRKRSEAVENELMAAQKDREGLESKLRSLMALYNVEGQKDKDRL</sequence>